<dbReference type="GeneID" id="9666378"/>
<evidence type="ECO:0000313" key="2">
    <source>
        <dbReference type="EMBL" id="EEU43609.1"/>
    </source>
</evidence>
<evidence type="ECO:0000313" key="3">
    <source>
        <dbReference type="Proteomes" id="UP000005206"/>
    </source>
</evidence>
<sequence length="142" mass="14999">MADLQERESTAVHGLLMLYGGSAGASSSAMGNDAPDPSDNGNGGKDGDEDYQDPGDGGGGGDEDSSSSEDNYNGDNTTCCKCGKSKTNRGRQMQRLPETRIEGLRTLSWLLRQATDGQMYVLQEKTTRGRPYGLPAMQAKGG</sequence>
<reference evidence="2 3" key="1">
    <citation type="journal article" date="2009" name="PLoS Genet.">
        <title>The genome of Nectria haematococca: contribution of supernumerary chromosomes to gene expansion.</title>
        <authorList>
            <person name="Coleman J.J."/>
            <person name="Rounsley S.D."/>
            <person name="Rodriguez-Carres M."/>
            <person name="Kuo A."/>
            <person name="Wasmann C.C."/>
            <person name="Grimwood J."/>
            <person name="Schmutz J."/>
            <person name="Taga M."/>
            <person name="White G.J."/>
            <person name="Zhou S."/>
            <person name="Schwartz D.C."/>
            <person name="Freitag M."/>
            <person name="Ma L.J."/>
            <person name="Danchin E.G."/>
            <person name="Henrissat B."/>
            <person name="Coutinho P.M."/>
            <person name="Nelson D.R."/>
            <person name="Straney D."/>
            <person name="Napoli C.A."/>
            <person name="Barker B.M."/>
            <person name="Gribskov M."/>
            <person name="Rep M."/>
            <person name="Kroken S."/>
            <person name="Molnar I."/>
            <person name="Rensing C."/>
            <person name="Kennell J.C."/>
            <person name="Zamora J."/>
            <person name="Farman M.L."/>
            <person name="Selker E.U."/>
            <person name="Salamov A."/>
            <person name="Shapiro H."/>
            <person name="Pangilinan J."/>
            <person name="Lindquist E."/>
            <person name="Lamers C."/>
            <person name="Grigoriev I.V."/>
            <person name="Geiser D.M."/>
            <person name="Covert S.F."/>
            <person name="Temporini E."/>
            <person name="Vanetten H.D."/>
        </authorList>
    </citation>
    <scope>NUCLEOTIDE SEQUENCE [LARGE SCALE GENOMIC DNA]</scope>
    <source>
        <strain evidence="3">ATCC MYA-4622 / CBS 123669 / FGSC 9596 / NRRL 45880 / 77-13-4</strain>
    </source>
</reference>
<dbReference type="EMBL" id="GG698902">
    <property type="protein sequence ID" value="EEU43609.1"/>
    <property type="molecule type" value="Genomic_DNA"/>
</dbReference>
<dbReference type="VEuPathDB" id="FungiDB:NECHADRAFT_82577"/>
<dbReference type="KEGG" id="nhe:NECHADRAFT_82577"/>
<organism evidence="2 3">
    <name type="scientific">Fusarium vanettenii (strain ATCC MYA-4622 / CBS 123669 / FGSC 9596 / NRRL 45880 / 77-13-4)</name>
    <name type="common">Fusarium solani subsp. pisi</name>
    <dbReference type="NCBI Taxonomy" id="660122"/>
    <lineage>
        <taxon>Eukaryota</taxon>
        <taxon>Fungi</taxon>
        <taxon>Dikarya</taxon>
        <taxon>Ascomycota</taxon>
        <taxon>Pezizomycotina</taxon>
        <taxon>Sordariomycetes</taxon>
        <taxon>Hypocreomycetidae</taxon>
        <taxon>Hypocreales</taxon>
        <taxon>Nectriaceae</taxon>
        <taxon>Fusarium</taxon>
        <taxon>Fusarium solani species complex</taxon>
        <taxon>Fusarium vanettenii</taxon>
    </lineage>
</organism>
<feature type="region of interest" description="Disordered" evidence="1">
    <location>
        <begin position="21"/>
        <end position="97"/>
    </location>
</feature>
<evidence type="ECO:0000256" key="1">
    <source>
        <dbReference type="SAM" id="MobiDB-lite"/>
    </source>
</evidence>
<dbReference type="InParanoid" id="C7YXM0"/>
<name>C7YXM0_FUSV7</name>
<accession>C7YXM0</accession>
<proteinExistence type="predicted"/>
<gene>
    <name evidence="2" type="ORF">NECHADRAFT_82577</name>
</gene>
<dbReference type="HOGENOM" id="CLU_1816303_0_0_1"/>
<dbReference type="AlphaFoldDB" id="C7YXM0"/>
<dbReference type="RefSeq" id="XP_003049322.1">
    <property type="nucleotide sequence ID" value="XM_003049276.1"/>
</dbReference>
<dbReference type="Proteomes" id="UP000005206">
    <property type="component" value="Chromosome 7"/>
</dbReference>
<protein>
    <submittedName>
        <fullName evidence="2">Uncharacterized protein</fullName>
    </submittedName>
</protein>
<keyword evidence="3" id="KW-1185">Reference proteome</keyword>